<dbReference type="InterPro" id="IPR053145">
    <property type="entry name" value="AB_hydrolase_Est10"/>
</dbReference>
<dbReference type="GO" id="GO:0052689">
    <property type="term" value="F:carboxylic ester hydrolase activity"/>
    <property type="evidence" value="ECO:0007669"/>
    <property type="project" value="TreeGrafter"/>
</dbReference>
<evidence type="ECO:0000313" key="3">
    <source>
        <dbReference type="EMBL" id="EHI57071.1"/>
    </source>
</evidence>
<dbReference type="Gene3D" id="3.10.450.590">
    <property type="match status" value="1"/>
</dbReference>
<dbReference type="HOGENOM" id="CLU_033707_0_0_9"/>
<dbReference type="EMBL" id="ADLN01000127">
    <property type="protein sequence ID" value="EHI57071.1"/>
    <property type="molecule type" value="Genomic_DNA"/>
</dbReference>
<dbReference type="OrthoDB" id="9809549at2"/>
<keyword evidence="4" id="KW-1185">Reference proteome</keyword>
<evidence type="ECO:0000256" key="1">
    <source>
        <dbReference type="SAM" id="MobiDB-lite"/>
    </source>
</evidence>
<gene>
    <name evidence="3" type="ORF">HMPREF9473_04978</name>
</gene>
<dbReference type="Pfam" id="PF12146">
    <property type="entry name" value="Hydrolase_4"/>
    <property type="match status" value="1"/>
</dbReference>
<proteinExistence type="predicted"/>
<dbReference type="SUPFAM" id="SSF53474">
    <property type="entry name" value="alpha/beta-Hydrolases"/>
    <property type="match status" value="1"/>
</dbReference>
<dbReference type="InterPro" id="IPR022742">
    <property type="entry name" value="Hydrolase_4"/>
</dbReference>
<dbReference type="Gene3D" id="3.40.50.1820">
    <property type="entry name" value="alpha/beta hydrolase"/>
    <property type="match status" value="1"/>
</dbReference>
<organism evidence="3 4">
    <name type="scientific">Hungatella hathewayi WAL-18680</name>
    <dbReference type="NCBI Taxonomy" id="742737"/>
    <lineage>
        <taxon>Bacteria</taxon>
        <taxon>Bacillati</taxon>
        <taxon>Bacillota</taxon>
        <taxon>Clostridia</taxon>
        <taxon>Lachnospirales</taxon>
        <taxon>Lachnospiraceae</taxon>
        <taxon>Hungatella</taxon>
    </lineage>
</organism>
<dbReference type="Proteomes" id="UP000005384">
    <property type="component" value="Unassembled WGS sequence"/>
</dbReference>
<protein>
    <recommendedName>
        <fullName evidence="2">Serine aminopeptidase S33 domain-containing protein</fullName>
    </recommendedName>
</protein>
<dbReference type="PANTHER" id="PTHR43265">
    <property type="entry name" value="ESTERASE ESTD"/>
    <property type="match status" value="1"/>
</dbReference>
<dbReference type="PANTHER" id="PTHR43265:SF1">
    <property type="entry name" value="ESTERASE ESTD"/>
    <property type="match status" value="1"/>
</dbReference>
<feature type="compositionally biased region" description="Polar residues" evidence="1">
    <location>
        <begin position="24"/>
        <end position="33"/>
    </location>
</feature>
<dbReference type="PROSITE" id="PS51257">
    <property type="entry name" value="PROKAR_LIPOPROTEIN"/>
    <property type="match status" value="1"/>
</dbReference>
<comment type="caution">
    <text evidence="3">The sequence shown here is derived from an EMBL/GenBank/DDBJ whole genome shotgun (WGS) entry which is preliminary data.</text>
</comment>
<dbReference type="RefSeq" id="WP_006782966.1">
    <property type="nucleotide sequence ID" value="NZ_CP040506.1"/>
</dbReference>
<feature type="domain" description="Serine aminopeptidase S33" evidence="2">
    <location>
        <begin position="218"/>
        <end position="430"/>
    </location>
</feature>
<name>G5INA0_9FIRM</name>
<reference evidence="3 4" key="1">
    <citation type="submission" date="2011-08" db="EMBL/GenBank/DDBJ databases">
        <title>The Genome Sequence of Clostridium hathewayi WAL-18680.</title>
        <authorList>
            <consortium name="The Broad Institute Genome Sequencing Platform"/>
            <person name="Earl A."/>
            <person name="Ward D."/>
            <person name="Feldgarden M."/>
            <person name="Gevers D."/>
            <person name="Finegold S.M."/>
            <person name="Summanen P.H."/>
            <person name="Molitoris D.R."/>
            <person name="Song M."/>
            <person name="Daigneault M."/>
            <person name="Allen-Vercoe E."/>
            <person name="Young S.K."/>
            <person name="Zeng Q."/>
            <person name="Gargeya S."/>
            <person name="Fitzgerald M."/>
            <person name="Haas B."/>
            <person name="Abouelleil A."/>
            <person name="Alvarado L."/>
            <person name="Arachchi H.M."/>
            <person name="Berlin A."/>
            <person name="Brown A."/>
            <person name="Chapman S.B."/>
            <person name="Chen Z."/>
            <person name="Dunbar C."/>
            <person name="Freedman E."/>
            <person name="Gearin G."/>
            <person name="Gellesch M."/>
            <person name="Goldberg J."/>
            <person name="Griggs A."/>
            <person name="Gujja S."/>
            <person name="Heiman D."/>
            <person name="Howarth C."/>
            <person name="Larson L."/>
            <person name="Lui A."/>
            <person name="MacDonald P.J.P."/>
            <person name="Montmayeur A."/>
            <person name="Murphy C."/>
            <person name="Neiman D."/>
            <person name="Pearson M."/>
            <person name="Priest M."/>
            <person name="Roberts A."/>
            <person name="Saif S."/>
            <person name="Shea T."/>
            <person name="Shenoy N."/>
            <person name="Sisk P."/>
            <person name="Stolte C."/>
            <person name="Sykes S."/>
            <person name="Wortman J."/>
            <person name="Nusbaum C."/>
            <person name="Birren B."/>
        </authorList>
    </citation>
    <scope>NUCLEOTIDE SEQUENCE [LARGE SCALE GENOMIC DNA]</scope>
    <source>
        <strain evidence="3 4">WAL-18680</strain>
    </source>
</reference>
<dbReference type="InterPro" id="IPR029058">
    <property type="entry name" value="AB_hydrolase_fold"/>
</dbReference>
<sequence>MKFNRKGLVLLTAAMTLTACKDFQQSDQPSSSVAPPVEISTEIPSEPSLDKQELENRAAAYVELFRQGQFDSFYQEAGTLLQNEITQEQLKQEWSGLMTAARVYGGSESIQTTQAEGKTNVQVTSVHSRYHVLTSFTFSDDGTVEALSMDLGPLAVVPESGENWEEIPIQLGYDAQKQLNGMLTLPKKVENPPVVILVHGSGAQGMDCRIGAADNRPFADLAQGLADNGIASIRYDKRSYVYPEDVIDVQTEYLYDVQDAVRFALEEPRVDGSQLYLIGHSQGGMLSPKFALDNPEIKGIVSLGGTLRRIEDIILEQNKTMMEQNTTLSEEEKAAHIAKIQSELDRVHGLTPESTDAQDEMLLGYPVSYWVSLNAIDQKAIAQELTIPMLILQGDNDFQVRYDTDFKLWQEVLGGRENVTFRHYAGLSHVFMPGSLERFDSSSYDAPAKMDTQVIQDISGWIHSQTEEES</sequence>
<feature type="region of interest" description="Disordered" evidence="1">
    <location>
        <begin position="24"/>
        <end position="50"/>
    </location>
</feature>
<accession>G5INA0</accession>
<evidence type="ECO:0000259" key="2">
    <source>
        <dbReference type="Pfam" id="PF12146"/>
    </source>
</evidence>
<dbReference type="AlphaFoldDB" id="G5INA0"/>
<dbReference type="PATRIC" id="fig|742737.3.peg.4963"/>
<evidence type="ECO:0000313" key="4">
    <source>
        <dbReference type="Proteomes" id="UP000005384"/>
    </source>
</evidence>